<proteinExistence type="evidence at transcript level"/>
<feature type="region of interest" description="Disordered" evidence="1">
    <location>
        <begin position="1"/>
        <end position="106"/>
    </location>
</feature>
<feature type="region of interest" description="Disordered" evidence="1">
    <location>
        <begin position="750"/>
        <end position="779"/>
    </location>
</feature>
<protein>
    <submittedName>
        <fullName evidence="2">Putative activating transcription factor 7</fullName>
    </submittedName>
</protein>
<evidence type="ECO:0000256" key="1">
    <source>
        <dbReference type="SAM" id="MobiDB-lite"/>
    </source>
</evidence>
<reference evidence="2" key="1">
    <citation type="journal article" date="2017" name="Ticks Tick Borne Dis.">
        <title>An insight into the sialome of Hyalomma excavatum.</title>
        <authorList>
            <person name="Ribeiro J.M."/>
            <person name="Slovak M."/>
            <person name="Francischetti I.M."/>
        </authorList>
    </citation>
    <scope>NUCLEOTIDE SEQUENCE</scope>
    <source>
        <strain evidence="2">Samish</strain>
        <tissue evidence="2">Salivary glands</tissue>
    </source>
</reference>
<feature type="compositionally biased region" description="Basic and acidic residues" evidence="1">
    <location>
        <begin position="81"/>
        <end position="90"/>
    </location>
</feature>
<feature type="compositionally biased region" description="Basic and acidic residues" evidence="1">
    <location>
        <begin position="914"/>
        <end position="925"/>
    </location>
</feature>
<feature type="compositionally biased region" description="Basic and acidic residues" evidence="1">
    <location>
        <begin position="51"/>
        <end position="61"/>
    </location>
</feature>
<evidence type="ECO:0000313" key="2">
    <source>
        <dbReference type="EMBL" id="JAP66640.1"/>
    </source>
</evidence>
<accession>A0A131XKH7</accession>
<sequence>MDFLILDEVKVDDEQGSSNESHEPATTDAETEGPVCASTPKPSLHGSPKGGDGDEHLHLDVEDGNGNTASMPSCGEAENAAVRKDDEHEGTTVVIQDEDEPGECHKELQDLEEPLEVVEPQVAEELADVEKLLDSSDDVQVVSIEHPADIEMVKKVAKDKELDLSKEDKVPILNGADSNADDMDSKPTKQLAPSRGILADLKRALGMIDAESGKPKRFKLDADDANEFDQVDNVNPPAASTEAAAASGESVGLPIGPNLMVLSRKQLEQYVTRRVQECLMAQATGLLQPMEKKCDTLHRALERWRRRSFQLQKQLNEFVCEQEKCANARRSRRSVGVCVRMPPLKPQVQPAASPGVKTIPTTVTAPTSIVSRAPCMAATRAQNMTVSAVVSSGTTSTQPPTPTQQIRVTGTSASMLAAQLGLKPNQHMKLVSVSTPSGGSTAVVTRMPPQLQSAPSSSTSVPSPVPVPMQLIANTASMTTSPSPTMKVGIPTSSAAPSAGPPVRTVAVVSSAGDSTSSMSGKGVIDLTQEEEAANAQAKALSAGGVSLGTTLHKITVSSSSIPVLSAAPTSLMQVSSASTPSITRVSIAGTSMVLGHMTGGTMTQAGGNAVRLSSSPLVGSPARLTYLVPSLPPGMMVTPREAGPRLAPGGSPQTMQTILVRMAAPQGGFTTGGTIALPGNLLPANAPGNPSGTPAGATTMMVATATGSQVRMIRAPPPMALPRGGTTLTLPPGTTLVRAPVAPSMRQGASQQMSVVRPPVPTASTPATTTTLSLPPKPTLQVQVPGAGPSTPVRPPPTLPVQVQVSGSGATVRPAKPDASVSLIKAQHPASLPPTPRYIDDPKKKRLPPKPALKITKAASGEKDSTIHKAPPVKKSIVVKEEEVEPQPPTAEEMEKVLEQWQAFLDNQGGEGSSDKEDSKEQVRRRLPYHTQRPLRHACLCRLGTCRYDKLPATFKERLHADFGRLEPTQQLRELLGRMYTKGKAKRERKAFKEDAAAARKGRCKWVYWLPASSAAQLRRKVCKAAFMAVHGITEKRTRDVQLLWMRLRAKRGRTPTGNESDIEQEELMPGSYTDIEDDDGEESADKQVSKSTRKPYRRRKILRVSESEDSEAADNLTNVKNKSDGVCAPENGSKGVMKSFSLSANIKSNEQCTRASQEDDEMEDDDEDVPYLDMSGFEPICALEEDNDNLVLSLPRGVFGDDEEETGAT</sequence>
<feature type="compositionally biased region" description="Low complexity" evidence="1">
    <location>
        <begin position="755"/>
        <end position="775"/>
    </location>
</feature>
<dbReference type="AlphaFoldDB" id="A0A131XKH7"/>
<feature type="region of interest" description="Disordered" evidence="1">
    <location>
        <begin position="1054"/>
        <end position="1101"/>
    </location>
</feature>
<organism evidence="2">
    <name type="scientific">Hyalomma excavatum</name>
    <dbReference type="NCBI Taxonomy" id="257692"/>
    <lineage>
        <taxon>Eukaryota</taxon>
        <taxon>Metazoa</taxon>
        <taxon>Ecdysozoa</taxon>
        <taxon>Arthropoda</taxon>
        <taxon>Chelicerata</taxon>
        <taxon>Arachnida</taxon>
        <taxon>Acari</taxon>
        <taxon>Parasitiformes</taxon>
        <taxon>Ixodida</taxon>
        <taxon>Ixodoidea</taxon>
        <taxon>Ixodidae</taxon>
        <taxon>Hyalomminae</taxon>
        <taxon>Hyalomma</taxon>
    </lineage>
</organism>
<feature type="region of interest" description="Disordered" evidence="1">
    <location>
        <begin position="830"/>
        <end position="850"/>
    </location>
</feature>
<feature type="compositionally biased region" description="Acidic residues" evidence="1">
    <location>
        <begin position="1160"/>
        <end position="1172"/>
    </location>
</feature>
<feature type="region of interest" description="Disordered" evidence="1">
    <location>
        <begin position="1150"/>
        <end position="1175"/>
    </location>
</feature>
<dbReference type="EMBL" id="GEFH01001941">
    <property type="protein sequence ID" value="JAP66640.1"/>
    <property type="molecule type" value="mRNA"/>
</dbReference>
<feature type="region of interest" description="Disordered" evidence="1">
    <location>
        <begin position="908"/>
        <end position="929"/>
    </location>
</feature>
<name>A0A131XKH7_9ACAR</name>